<evidence type="ECO:0000313" key="3">
    <source>
        <dbReference type="Proteomes" id="UP000887574"/>
    </source>
</evidence>
<dbReference type="AlphaFoldDB" id="A0A915EF21"/>
<feature type="compositionally biased region" description="Polar residues" evidence="1">
    <location>
        <begin position="55"/>
        <end position="70"/>
    </location>
</feature>
<keyword evidence="3" id="KW-1185">Reference proteome</keyword>
<dbReference type="PANTHER" id="PTHR21724">
    <property type="entry name" value="SHKT DOMAIN-CONTAINING PROTEIN"/>
    <property type="match status" value="1"/>
</dbReference>
<dbReference type="WBParaSite" id="jg540">
    <property type="protein sequence ID" value="jg540"/>
    <property type="gene ID" value="jg540"/>
</dbReference>
<dbReference type="Pfam" id="PF01549">
    <property type="entry name" value="ShK"/>
    <property type="match status" value="2"/>
</dbReference>
<dbReference type="SMART" id="SM00254">
    <property type="entry name" value="ShKT"/>
    <property type="match status" value="2"/>
</dbReference>
<feature type="domain" description="ShKT" evidence="2">
    <location>
        <begin position="74"/>
        <end position="110"/>
    </location>
</feature>
<name>A0A915EF21_9BILA</name>
<accession>A0A915EF21</accession>
<feature type="domain" description="ShKT" evidence="2">
    <location>
        <begin position="152"/>
        <end position="180"/>
    </location>
</feature>
<feature type="region of interest" description="Disordered" evidence="1">
    <location>
        <begin position="25"/>
        <end position="75"/>
    </location>
</feature>
<sequence>MKCSQPTLPLIFNGGVLEFTTEAVSSTSTPSSTSTITSTTVATTTAVEPELQARGTKSSKLDPTSPTSQPENEKCADNAENCVPNIIYCKQGGYISLMQKHCSKTCGLCKKEITKIGTTPHHPVFSRPLHRERSLTKLRKGGHKKVENDGEQCEDTSPRCGLWNGHNFCKSKFFQLNIKKKVLLENL</sequence>
<evidence type="ECO:0000313" key="4">
    <source>
        <dbReference type="WBParaSite" id="jg540"/>
    </source>
</evidence>
<dbReference type="InterPro" id="IPR003582">
    <property type="entry name" value="ShKT_dom"/>
</dbReference>
<evidence type="ECO:0000259" key="2">
    <source>
        <dbReference type="SMART" id="SM00254"/>
    </source>
</evidence>
<organism evidence="3 4">
    <name type="scientific">Ditylenchus dipsaci</name>
    <dbReference type="NCBI Taxonomy" id="166011"/>
    <lineage>
        <taxon>Eukaryota</taxon>
        <taxon>Metazoa</taxon>
        <taxon>Ecdysozoa</taxon>
        <taxon>Nematoda</taxon>
        <taxon>Chromadorea</taxon>
        <taxon>Rhabditida</taxon>
        <taxon>Tylenchina</taxon>
        <taxon>Tylenchomorpha</taxon>
        <taxon>Sphaerularioidea</taxon>
        <taxon>Anguinidae</taxon>
        <taxon>Anguininae</taxon>
        <taxon>Ditylenchus</taxon>
    </lineage>
</organism>
<evidence type="ECO:0000256" key="1">
    <source>
        <dbReference type="SAM" id="MobiDB-lite"/>
    </source>
</evidence>
<feature type="compositionally biased region" description="Low complexity" evidence="1">
    <location>
        <begin position="25"/>
        <end position="50"/>
    </location>
</feature>
<proteinExistence type="predicted"/>
<dbReference type="Gene3D" id="1.10.10.1940">
    <property type="match status" value="1"/>
</dbReference>
<dbReference type="Proteomes" id="UP000887574">
    <property type="component" value="Unplaced"/>
</dbReference>
<reference evidence="4" key="1">
    <citation type="submission" date="2022-11" db="UniProtKB">
        <authorList>
            <consortium name="WormBaseParasite"/>
        </authorList>
    </citation>
    <scope>IDENTIFICATION</scope>
</reference>
<protein>
    <submittedName>
        <fullName evidence="4">ShKT domain-containing protein</fullName>
    </submittedName>
</protein>
<dbReference type="PANTHER" id="PTHR21724:SF109">
    <property type="entry name" value="SHKT DOMAIN-CONTAINING PROTEIN"/>
    <property type="match status" value="1"/>
</dbReference>